<dbReference type="Pfam" id="PF25275">
    <property type="entry name" value="Golvesin_C"/>
    <property type="match status" value="1"/>
</dbReference>
<dbReference type="Proteomes" id="UP000665561">
    <property type="component" value="Unassembled WGS sequence"/>
</dbReference>
<dbReference type="SUPFAM" id="SSF49265">
    <property type="entry name" value="Fibronectin type III"/>
    <property type="match status" value="1"/>
</dbReference>
<evidence type="ECO:0000313" key="3">
    <source>
        <dbReference type="EMBL" id="NBD24522.1"/>
    </source>
</evidence>
<dbReference type="InterPro" id="IPR011050">
    <property type="entry name" value="Pectin_lyase_fold/virulence"/>
</dbReference>
<dbReference type="InterPro" id="IPR036116">
    <property type="entry name" value="FN3_sf"/>
</dbReference>
<dbReference type="SMART" id="SM00710">
    <property type="entry name" value="PbH1"/>
    <property type="match status" value="8"/>
</dbReference>
<dbReference type="InterPro" id="IPR054604">
    <property type="entry name" value="SbsC_Big-like"/>
</dbReference>
<dbReference type="EMBL" id="JAAAMV010000007">
    <property type="protein sequence ID" value="NBD24522.1"/>
    <property type="molecule type" value="Genomic_DNA"/>
</dbReference>
<dbReference type="InterPro" id="IPR003961">
    <property type="entry name" value="FN3_dom"/>
</dbReference>
<organism evidence="3 4">
    <name type="scientific">Paenibacillus glycinis</name>
    <dbReference type="NCBI Taxonomy" id="2697035"/>
    <lineage>
        <taxon>Bacteria</taxon>
        <taxon>Bacillati</taxon>
        <taxon>Bacillota</taxon>
        <taxon>Bacilli</taxon>
        <taxon>Bacillales</taxon>
        <taxon>Paenibacillaceae</taxon>
        <taxon>Paenibacillus</taxon>
    </lineage>
</organism>
<dbReference type="InterPro" id="IPR013783">
    <property type="entry name" value="Ig-like_fold"/>
</dbReference>
<dbReference type="InterPro" id="IPR008964">
    <property type="entry name" value="Invasin/intimin_cell_adhesion"/>
</dbReference>
<comment type="caution">
    <text evidence="3">The sequence shown here is derived from an EMBL/GenBank/DDBJ whole genome shotgun (WGS) entry which is preliminary data.</text>
</comment>
<dbReference type="RefSeq" id="WP_161743320.1">
    <property type="nucleotide sequence ID" value="NZ_JAAAMV010000007.1"/>
</dbReference>
<dbReference type="InterPro" id="IPR012334">
    <property type="entry name" value="Pectin_lyas_fold"/>
</dbReference>
<dbReference type="PROSITE" id="PS50853">
    <property type="entry name" value="FN3"/>
    <property type="match status" value="1"/>
</dbReference>
<dbReference type="InterPro" id="IPR006626">
    <property type="entry name" value="PbH1"/>
</dbReference>
<evidence type="ECO:0000313" key="4">
    <source>
        <dbReference type="Proteomes" id="UP000665561"/>
    </source>
</evidence>
<dbReference type="Pfam" id="PF00041">
    <property type="entry name" value="fn3"/>
    <property type="match status" value="1"/>
</dbReference>
<sequence length="978" mass="102863">MTASKRWKLALTAIAAALSLQMSGLGGYASGTASADAAAEAGAIYYVDSAAGDDANAGTDTDHPWKTLQHVSAEGSMGAFRPGDQILLKSGGVWNERFEMKFSGSPEAQITVGAYGGEAKPVINGGGLDAAVKIENQQYVTLQDIEITNYNAAAPDDYKAVFHKRSGVWLMAYHNGPMSGIQLKGLDIHDVTGLSVSGEDWVDDPDSDNPDTKINKNFNAAIMVNAWEWENVAPDKHGYYKDLLIENNNIHDIRTIGINMDGYQNDLAMYHQNVIIRGNTINKTGSDGIVVGVAHNPIIENNAVYDVGINSYDFKWIAGIWVWKSNGATFRHNEVARVHYLNAASADSSAFDTDIQAQGDHVFEYNYSHDNAGGFVMDMGQLTNGTNYYRYNVSRNDMHNRSSGRTVEVSDPGVFYNNVFYNDIGNGGVILSNNPKTTYVNNIFYASQGNAPYPAAPAFYNNDFFGATPPSQGLRNLTDDPMFVDPSGGDGMDKTAGFKLSASSPLIGKGRIVADNGGKDMFGNPLYAGSPDIGLFEDPASAIADTTAPAQPTGLQVKSRTDTSVTLSWTSDDNGVPTDADVYDAATDAKLASVIMKNAATLTGLTAETDYSFYVVVRDFSGNASEASAPIDARTTAAAVVVDDPAAAVDGTWSAGTGGSSTGSGYLYSDNGSGSKTITWTPTLPHDGYYAVYYWLPQRGSGDVWSTNAAFDVLFDGGSKSYGVNEYTAAKGSWVLLGIHRFKAGTAGSVALSDLSDDKVVGDAVKFQYLADFGPSGIKQATLSPEAQQLEVGGTSALNVIGTDDTGLALDLKADGFAIQYISDAPSVASVSSDGVVTGVAAGTAHIQANVTLNGSTLTTNTATVYIGSGLAVFAPVYTNADGAPVTSLQPNGVVNVSTAVANFTAKDQNVTLIVGLYNANGLLLSAVQGAYVKSGGNGTLTATLNLPGDTQGATIRAFVWDGKDRMHPLASGTVFPG</sequence>
<keyword evidence="1" id="KW-0732">Signal</keyword>
<reference evidence="3 4" key="1">
    <citation type="submission" date="2020-01" db="EMBL/GenBank/DDBJ databases">
        <title>Paenibacillus soybeanensis sp. nov. isolated from the nodules of soybean (Glycine max(L.) Merr).</title>
        <authorList>
            <person name="Wang H."/>
        </authorList>
    </citation>
    <scope>NUCLEOTIDE SEQUENCE [LARGE SCALE GENOMIC DNA]</scope>
    <source>
        <strain evidence="3 4">T1</strain>
    </source>
</reference>
<dbReference type="SUPFAM" id="SSF51126">
    <property type="entry name" value="Pectin lyase-like"/>
    <property type="match status" value="1"/>
</dbReference>
<dbReference type="SUPFAM" id="SSF49373">
    <property type="entry name" value="Invasin/intimin cell-adhesion fragments"/>
    <property type="match status" value="1"/>
</dbReference>
<keyword evidence="4" id="KW-1185">Reference proteome</keyword>
<feature type="domain" description="Fibronectin type-III" evidence="2">
    <location>
        <begin position="551"/>
        <end position="638"/>
    </location>
</feature>
<protein>
    <recommendedName>
        <fullName evidence="2">Fibronectin type-III domain-containing protein</fullName>
    </recommendedName>
</protein>
<dbReference type="Gene3D" id="2.60.40.10">
    <property type="entry name" value="Immunoglobulins"/>
    <property type="match status" value="1"/>
</dbReference>
<feature type="signal peptide" evidence="1">
    <location>
        <begin position="1"/>
        <end position="24"/>
    </location>
</feature>
<accession>A0ABW9XQ81</accession>
<dbReference type="Pfam" id="PF22359">
    <property type="entry name" value="Big-like"/>
    <property type="match status" value="1"/>
</dbReference>
<proteinExistence type="predicted"/>
<feature type="chain" id="PRO_5045853427" description="Fibronectin type-III domain-containing protein" evidence="1">
    <location>
        <begin position="25"/>
        <end position="978"/>
    </location>
</feature>
<evidence type="ECO:0000259" key="2">
    <source>
        <dbReference type="PROSITE" id="PS50853"/>
    </source>
</evidence>
<dbReference type="SMART" id="SM00060">
    <property type="entry name" value="FN3"/>
    <property type="match status" value="1"/>
</dbReference>
<dbReference type="Pfam" id="PF13229">
    <property type="entry name" value="Beta_helix"/>
    <property type="match status" value="1"/>
</dbReference>
<dbReference type="CDD" id="cd00063">
    <property type="entry name" value="FN3"/>
    <property type="match status" value="1"/>
</dbReference>
<evidence type="ECO:0000256" key="1">
    <source>
        <dbReference type="SAM" id="SignalP"/>
    </source>
</evidence>
<dbReference type="Gene3D" id="2.60.40.1080">
    <property type="match status" value="1"/>
</dbReference>
<dbReference type="InterPro" id="IPR039448">
    <property type="entry name" value="Beta_helix"/>
</dbReference>
<name>A0ABW9XQ81_9BACL</name>
<dbReference type="Gene3D" id="2.160.20.10">
    <property type="entry name" value="Single-stranded right-handed beta-helix, Pectin lyase-like"/>
    <property type="match status" value="1"/>
</dbReference>
<dbReference type="InterPro" id="IPR033803">
    <property type="entry name" value="CBD-like_Golvesin-Xly"/>
</dbReference>
<gene>
    <name evidence="3" type="ORF">GT019_11625</name>
</gene>